<name>A0A1V4I0V2_NITVU</name>
<dbReference type="OrthoDB" id="8253079at2"/>
<reference evidence="2 3" key="1">
    <citation type="submission" date="2017-02" db="EMBL/GenBank/DDBJ databases">
        <title>Genome sequence of the nitrite-oxidizing bacterium Nitrobacter vulgaris strain Ab1.</title>
        <authorList>
            <person name="Mellbye B.L."/>
            <person name="Davis E.W."/>
            <person name="Spieck E."/>
            <person name="Chang J.H."/>
            <person name="Bottomley P.J."/>
            <person name="Sayavedra-Soto L.A."/>
        </authorList>
    </citation>
    <scope>NUCLEOTIDE SEQUENCE [LARGE SCALE GENOMIC DNA]</scope>
    <source>
        <strain evidence="2 3">Ab1</strain>
    </source>
</reference>
<evidence type="ECO:0000313" key="2">
    <source>
        <dbReference type="EMBL" id="OPH83878.1"/>
    </source>
</evidence>
<keyword evidence="3" id="KW-1185">Reference proteome</keyword>
<feature type="compositionally biased region" description="Low complexity" evidence="1">
    <location>
        <begin position="91"/>
        <end position="114"/>
    </location>
</feature>
<accession>A0A1V4I0V2</accession>
<evidence type="ECO:0000313" key="3">
    <source>
        <dbReference type="Proteomes" id="UP000189940"/>
    </source>
</evidence>
<dbReference type="AlphaFoldDB" id="A0A1V4I0V2"/>
<dbReference type="EMBL" id="MWPQ01000020">
    <property type="protein sequence ID" value="OPH83878.1"/>
    <property type="molecule type" value="Genomic_DNA"/>
</dbReference>
<comment type="caution">
    <text evidence="2">The sequence shown here is derived from an EMBL/GenBank/DDBJ whole genome shotgun (WGS) entry which is preliminary data.</text>
</comment>
<dbReference type="Proteomes" id="UP000189940">
    <property type="component" value="Unassembled WGS sequence"/>
</dbReference>
<protein>
    <submittedName>
        <fullName evidence="2">Uncharacterized protein</fullName>
    </submittedName>
</protein>
<dbReference type="RefSeq" id="WP_079445933.1">
    <property type="nucleotide sequence ID" value="NZ_MWPQ01000020.1"/>
</dbReference>
<gene>
    <name evidence="2" type="ORF">B2M20_04725</name>
</gene>
<feature type="region of interest" description="Disordered" evidence="1">
    <location>
        <begin position="86"/>
        <end position="121"/>
    </location>
</feature>
<sequence length="121" mass="13814">MIVTIIESADNENVLVTPVIEAVHHMMTRQRAWTETGSEWLEAFDHLPPLMTILEVMRELDLFLETSLGKYLGMILENKLRKHFEPEPIRSRGSSESLRSKSGSPRDCSSSSTRESTRRLA</sequence>
<organism evidence="2 3">
    <name type="scientific">Nitrobacter vulgaris</name>
    <dbReference type="NCBI Taxonomy" id="29421"/>
    <lineage>
        <taxon>Bacteria</taxon>
        <taxon>Pseudomonadati</taxon>
        <taxon>Pseudomonadota</taxon>
        <taxon>Alphaproteobacteria</taxon>
        <taxon>Hyphomicrobiales</taxon>
        <taxon>Nitrobacteraceae</taxon>
        <taxon>Nitrobacter</taxon>
    </lineage>
</organism>
<evidence type="ECO:0000256" key="1">
    <source>
        <dbReference type="SAM" id="MobiDB-lite"/>
    </source>
</evidence>
<dbReference type="STRING" id="29421.B2M20_04725"/>
<proteinExistence type="predicted"/>